<gene>
    <name evidence="3" type="ORF">Cgig2_005919</name>
</gene>
<dbReference type="InterPro" id="IPR019557">
    <property type="entry name" value="AminoTfrase-like_pln_mobile"/>
</dbReference>
<keyword evidence="4" id="KW-1185">Reference proteome</keyword>
<feature type="region of interest" description="Disordered" evidence="1">
    <location>
        <begin position="634"/>
        <end position="660"/>
    </location>
</feature>
<feature type="domain" description="Aminotransferase-like plant mobile" evidence="2">
    <location>
        <begin position="201"/>
        <end position="418"/>
    </location>
</feature>
<dbReference type="GO" id="GO:0010073">
    <property type="term" value="P:meristem maintenance"/>
    <property type="evidence" value="ECO:0007669"/>
    <property type="project" value="InterPro"/>
</dbReference>
<dbReference type="PANTHER" id="PTHR46033">
    <property type="entry name" value="PROTEIN MAIN-LIKE 2"/>
    <property type="match status" value="1"/>
</dbReference>
<evidence type="ECO:0000313" key="4">
    <source>
        <dbReference type="Proteomes" id="UP001153076"/>
    </source>
</evidence>
<dbReference type="InterPro" id="IPR044824">
    <property type="entry name" value="MAIN-like"/>
</dbReference>
<dbReference type="PANTHER" id="PTHR46033:SF8">
    <property type="entry name" value="PROTEIN MAINTENANCE OF MERISTEMS-LIKE"/>
    <property type="match status" value="1"/>
</dbReference>
<dbReference type="Proteomes" id="UP001153076">
    <property type="component" value="Unassembled WGS sequence"/>
</dbReference>
<feature type="region of interest" description="Disordered" evidence="1">
    <location>
        <begin position="1"/>
        <end position="151"/>
    </location>
</feature>
<feature type="compositionally biased region" description="Basic and acidic residues" evidence="1">
    <location>
        <begin position="16"/>
        <end position="31"/>
    </location>
</feature>
<organism evidence="3 4">
    <name type="scientific">Carnegiea gigantea</name>
    <dbReference type="NCBI Taxonomy" id="171969"/>
    <lineage>
        <taxon>Eukaryota</taxon>
        <taxon>Viridiplantae</taxon>
        <taxon>Streptophyta</taxon>
        <taxon>Embryophyta</taxon>
        <taxon>Tracheophyta</taxon>
        <taxon>Spermatophyta</taxon>
        <taxon>Magnoliopsida</taxon>
        <taxon>eudicotyledons</taxon>
        <taxon>Gunneridae</taxon>
        <taxon>Pentapetalae</taxon>
        <taxon>Caryophyllales</taxon>
        <taxon>Cactineae</taxon>
        <taxon>Cactaceae</taxon>
        <taxon>Cactoideae</taxon>
        <taxon>Echinocereeae</taxon>
        <taxon>Carnegiea</taxon>
    </lineage>
</organism>
<dbReference type="AlphaFoldDB" id="A0A9Q1JVR6"/>
<dbReference type="Pfam" id="PF10536">
    <property type="entry name" value="PMD"/>
    <property type="match status" value="1"/>
</dbReference>
<sequence length="751" mass="82766">MGMELRSRRNQTGRACKPDLEVEAKKSRRTMDGAISGGSNDGMREDIMCAVEGDMWEDSTGSEYKAPSKEEGGSECEVSLEVESDADEKMGDGDGGGILSREGGEGRPSCSGGEGRSGGECKRRGGSSTAFRQGKGKGAIPVERGQGHGVVNRTGDSEVVLRSRCTLRTLVGLNGRMTVTQREAVKATVLLPFLEYPKLGIERHLTLSLIKCWVPRWKAFRVGGRRVSFSVYDVALFTGLPATGRAIELNGDEMSTEVGDMVRERMNEWERKEMVSRVPGRLGKKRRFFRNYVSAMVALCDENNADDRVGVWVKIYAFMMISGVLFPRTLYGAAWGMLHCTENIEQMGQYNWVEAVWRVVVETIEDTQKKLCAGPLSEVQLNGFSLLIQVWFYEHTRRFANQDKRRFPRIASWARVDHGGRYDANELLRDIEEQEVIPVLYPRDDEIVHPTMQDFMGTDEFGYYVDDGEGWLSVDERLRHARDAYRSEKVAHESTKNELQMLRELVTNRKGEGDRQDVSSDTAVGAEEGVSGDGGPTPGDISTAAGVIDAVRGPVSRNEGAVHGVPGGVDRNEEVGRDLGCEDGDGGMGLSGSGIDDREEVHMSAADACTPGVSAKHGSDRALNIVMRMKRKPRMRKASPLCGSPYTDPLRGRRGTKTAHRMERSIAVGTVDPINGDGKKLVRTAAVVPNQEVKETEVELGSGAVHDGEESMDFFSEEAVVAYLTHPLSPDEVRLLADVHDECKGLKDREW</sequence>
<evidence type="ECO:0000256" key="1">
    <source>
        <dbReference type="SAM" id="MobiDB-lite"/>
    </source>
</evidence>
<feature type="region of interest" description="Disordered" evidence="1">
    <location>
        <begin position="507"/>
        <end position="543"/>
    </location>
</feature>
<protein>
    <recommendedName>
        <fullName evidence="2">Aminotransferase-like plant mobile domain-containing protein</fullName>
    </recommendedName>
</protein>
<feature type="compositionally biased region" description="Basic and acidic residues" evidence="1">
    <location>
        <begin position="507"/>
        <end position="518"/>
    </location>
</feature>
<evidence type="ECO:0000313" key="3">
    <source>
        <dbReference type="EMBL" id="KAJ8431990.1"/>
    </source>
</evidence>
<dbReference type="OrthoDB" id="723791at2759"/>
<comment type="caution">
    <text evidence="3">The sequence shown here is derived from an EMBL/GenBank/DDBJ whole genome shotgun (WGS) entry which is preliminary data.</text>
</comment>
<accession>A0A9Q1JVR6</accession>
<proteinExistence type="predicted"/>
<reference evidence="3" key="1">
    <citation type="submission" date="2022-04" db="EMBL/GenBank/DDBJ databases">
        <title>Carnegiea gigantea Genome sequencing and assembly v2.</title>
        <authorList>
            <person name="Copetti D."/>
            <person name="Sanderson M.J."/>
            <person name="Burquez A."/>
            <person name="Wojciechowski M.F."/>
        </authorList>
    </citation>
    <scope>NUCLEOTIDE SEQUENCE</scope>
    <source>
        <strain evidence="3">SGP5-SGP5p</strain>
        <tissue evidence="3">Aerial part</tissue>
    </source>
</reference>
<evidence type="ECO:0000259" key="2">
    <source>
        <dbReference type="Pfam" id="PF10536"/>
    </source>
</evidence>
<dbReference type="EMBL" id="JAKOGI010000647">
    <property type="protein sequence ID" value="KAJ8431990.1"/>
    <property type="molecule type" value="Genomic_DNA"/>
</dbReference>
<name>A0A9Q1JVR6_9CARY</name>